<protein>
    <submittedName>
        <fullName evidence="1">Uncharacterized protein</fullName>
    </submittedName>
</protein>
<dbReference type="Proteomes" id="UP000887159">
    <property type="component" value="Unassembled WGS sequence"/>
</dbReference>
<sequence>MDVTDWKANLCIIVCKLAKSRRQRPMKRPIKYKRFYPIKKSPKTYDCLLALAAALRFAPTPSLRLLFTTLYFVEGRPSALVSSLATFLRLPRFPQVVFSFRIGLISSKKDAADCENSVLTVDEQCETYLA</sequence>
<evidence type="ECO:0000313" key="1">
    <source>
        <dbReference type="EMBL" id="GFY10225.1"/>
    </source>
</evidence>
<proteinExistence type="predicted"/>
<comment type="caution">
    <text evidence="1">The sequence shown here is derived from an EMBL/GenBank/DDBJ whole genome shotgun (WGS) entry which is preliminary data.</text>
</comment>
<keyword evidence="2" id="KW-1185">Reference proteome</keyword>
<accession>A0A8X6SF41</accession>
<name>A0A8X6SF41_TRICX</name>
<organism evidence="1 2">
    <name type="scientific">Trichonephila clavipes</name>
    <name type="common">Golden silk orbweaver</name>
    <name type="synonym">Nephila clavipes</name>
    <dbReference type="NCBI Taxonomy" id="2585209"/>
    <lineage>
        <taxon>Eukaryota</taxon>
        <taxon>Metazoa</taxon>
        <taxon>Ecdysozoa</taxon>
        <taxon>Arthropoda</taxon>
        <taxon>Chelicerata</taxon>
        <taxon>Arachnida</taxon>
        <taxon>Araneae</taxon>
        <taxon>Araneomorphae</taxon>
        <taxon>Entelegynae</taxon>
        <taxon>Araneoidea</taxon>
        <taxon>Nephilidae</taxon>
        <taxon>Trichonephila</taxon>
    </lineage>
</organism>
<reference evidence="1" key="1">
    <citation type="submission" date="2020-08" db="EMBL/GenBank/DDBJ databases">
        <title>Multicomponent nature underlies the extraordinary mechanical properties of spider dragline silk.</title>
        <authorList>
            <person name="Kono N."/>
            <person name="Nakamura H."/>
            <person name="Mori M."/>
            <person name="Yoshida Y."/>
            <person name="Ohtoshi R."/>
            <person name="Malay A.D."/>
            <person name="Moran D.A.P."/>
            <person name="Tomita M."/>
            <person name="Numata K."/>
            <person name="Arakawa K."/>
        </authorList>
    </citation>
    <scope>NUCLEOTIDE SEQUENCE</scope>
</reference>
<dbReference type="AlphaFoldDB" id="A0A8X6SF41"/>
<evidence type="ECO:0000313" key="2">
    <source>
        <dbReference type="Proteomes" id="UP000887159"/>
    </source>
</evidence>
<gene>
    <name evidence="1" type="ORF">TNCV_2629041</name>
</gene>
<dbReference type="EMBL" id="BMAU01021296">
    <property type="protein sequence ID" value="GFY10225.1"/>
    <property type="molecule type" value="Genomic_DNA"/>
</dbReference>